<dbReference type="OrthoDB" id="1936626at2759"/>
<evidence type="ECO:0000313" key="4">
    <source>
        <dbReference type="RefSeq" id="XP_011092658.1"/>
    </source>
</evidence>
<evidence type="ECO:0000259" key="2">
    <source>
        <dbReference type="Pfam" id="PF13456"/>
    </source>
</evidence>
<dbReference type="PANTHER" id="PTHR24559:SF444">
    <property type="entry name" value="REVERSE TRANSCRIPTASE DOMAIN-CONTAINING PROTEIN"/>
    <property type="match status" value="1"/>
</dbReference>
<dbReference type="Gene3D" id="3.30.420.10">
    <property type="entry name" value="Ribonuclease H-like superfamily/Ribonuclease H"/>
    <property type="match status" value="1"/>
</dbReference>
<reference evidence="4" key="1">
    <citation type="submission" date="2025-08" db="UniProtKB">
        <authorList>
            <consortium name="RefSeq"/>
        </authorList>
    </citation>
    <scope>IDENTIFICATION</scope>
</reference>
<organism evidence="3 4">
    <name type="scientific">Sesamum indicum</name>
    <name type="common">Oriental sesame</name>
    <name type="synonym">Sesamum orientale</name>
    <dbReference type="NCBI Taxonomy" id="4182"/>
    <lineage>
        <taxon>Eukaryota</taxon>
        <taxon>Viridiplantae</taxon>
        <taxon>Streptophyta</taxon>
        <taxon>Embryophyta</taxon>
        <taxon>Tracheophyta</taxon>
        <taxon>Spermatophyta</taxon>
        <taxon>Magnoliopsida</taxon>
        <taxon>eudicotyledons</taxon>
        <taxon>Gunneridae</taxon>
        <taxon>Pentapetalae</taxon>
        <taxon>asterids</taxon>
        <taxon>lamiids</taxon>
        <taxon>Lamiales</taxon>
        <taxon>Pedaliaceae</taxon>
        <taxon>Sesamum</taxon>
    </lineage>
</organism>
<dbReference type="KEGG" id="sind:105172780"/>
<accession>A0A6I9U4U9</accession>
<dbReference type="PANTHER" id="PTHR24559">
    <property type="entry name" value="TRANSPOSON TY3-I GAG-POL POLYPROTEIN"/>
    <property type="match status" value="1"/>
</dbReference>
<dbReference type="InterPro" id="IPR002156">
    <property type="entry name" value="RNaseH_domain"/>
</dbReference>
<dbReference type="InterPro" id="IPR000477">
    <property type="entry name" value="RT_dom"/>
</dbReference>
<dbReference type="InterPro" id="IPR053134">
    <property type="entry name" value="RNA-dir_DNA_polymerase"/>
</dbReference>
<dbReference type="Gene3D" id="3.10.10.10">
    <property type="entry name" value="HIV Type 1 Reverse Transcriptase, subunit A, domain 1"/>
    <property type="match status" value="1"/>
</dbReference>
<feature type="domain" description="RNase H type-1" evidence="2">
    <location>
        <begin position="95"/>
        <end position="164"/>
    </location>
</feature>
<keyword evidence="3" id="KW-1185">Reference proteome</keyword>
<dbReference type="Proteomes" id="UP000504604">
    <property type="component" value="Linkage group LG10"/>
</dbReference>
<dbReference type="InterPro" id="IPR043502">
    <property type="entry name" value="DNA/RNA_pol_sf"/>
</dbReference>
<evidence type="ECO:0000259" key="1">
    <source>
        <dbReference type="Pfam" id="PF00078"/>
    </source>
</evidence>
<dbReference type="GO" id="GO:0003676">
    <property type="term" value="F:nucleic acid binding"/>
    <property type="evidence" value="ECO:0007669"/>
    <property type="project" value="InterPro"/>
</dbReference>
<dbReference type="RefSeq" id="XP_011092658.1">
    <property type="nucleotide sequence ID" value="XM_011094356.1"/>
</dbReference>
<feature type="domain" description="Reverse transcriptase" evidence="1">
    <location>
        <begin position="1"/>
        <end position="70"/>
    </location>
</feature>
<gene>
    <name evidence="4" type="primary">LOC105172780</name>
</gene>
<name>A0A6I9U4U9_SESIN</name>
<dbReference type="SUPFAM" id="SSF56672">
    <property type="entry name" value="DNA/RNA polymerases"/>
    <property type="match status" value="1"/>
</dbReference>
<dbReference type="Pfam" id="PF13456">
    <property type="entry name" value="RVT_3"/>
    <property type="match status" value="1"/>
</dbReference>
<dbReference type="GeneID" id="105172780"/>
<dbReference type="Gene3D" id="3.30.70.270">
    <property type="match status" value="1"/>
</dbReference>
<sequence length="164" mass="18842">MDAYQSYHQIFMAKEDAEKTAFVTEKGVYCYNVMPFGLKNAGVTYQRLVNKMFKDQIGNIMEVYLDDMLVKRIFLQGPDGVEIEIEIAVRLSFPATNNEAEHEALIQDLQTTFDGGVKQLDVYTDSQLVAAQVQGSYETREWTMTQYLAKVKKLMEKFDRCAVH</sequence>
<protein>
    <submittedName>
        <fullName evidence="4">Uncharacterized protein LOC105172780</fullName>
    </submittedName>
</protein>
<dbReference type="GO" id="GO:0004523">
    <property type="term" value="F:RNA-DNA hybrid ribonuclease activity"/>
    <property type="evidence" value="ECO:0007669"/>
    <property type="project" value="InterPro"/>
</dbReference>
<dbReference type="AlphaFoldDB" id="A0A6I9U4U9"/>
<dbReference type="InParanoid" id="A0A6I9U4U9"/>
<proteinExistence type="predicted"/>
<dbReference type="Pfam" id="PF00078">
    <property type="entry name" value="RVT_1"/>
    <property type="match status" value="1"/>
</dbReference>
<evidence type="ECO:0000313" key="3">
    <source>
        <dbReference type="Proteomes" id="UP000504604"/>
    </source>
</evidence>
<dbReference type="InterPro" id="IPR036397">
    <property type="entry name" value="RNaseH_sf"/>
</dbReference>
<dbReference type="CDD" id="cd01647">
    <property type="entry name" value="RT_LTR"/>
    <property type="match status" value="1"/>
</dbReference>
<dbReference type="InterPro" id="IPR043128">
    <property type="entry name" value="Rev_trsase/Diguanyl_cyclase"/>
</dbReference>